<dbReference type="OrthoDB" id="2303435at2759"/>
<dbReference type="AlphaFoldDB" id="A0A8H4ACR4"/>
<organism evidence="1 2">
    <name type="scientific">Gigaspora margarita</name>
    <dbReference type="NCBI Taxonomy" id="4874"/>
    <lineage>
        <taxon>Eukaryota</taxon>
        <taxon>Fungi</taxon>
        <taxon>Fungi incertae sedis</taxon>
        <taxon>Mucoromycota</taxon>
        <taxon>Glomeromycotina</taxon>
        <taxon>Glomeromycetes</taxon>
        <taxon>Diversisporales</taxon>
        <taxon>Gigasporaceae</taxon>
        <taxon>Gigaspora</taxon>
    </lineage>
</organism>
<accession>A0A8H4ACR4</accession>
<proteinExistence type="predicted"/>
<name>A0A8H4ACR4_GIGMA</name>
<reference evidence="1 2" key="1">
    <citation type="journal article" date="2019" name="Environ. Microbiol.">
        <title>At the nexus of three kingdoms: the genome of the mycorrhizal fungus Gigaspora margarita provides insights into plant, endobacterial and fungal interactions.</title>
        <authorList>
            <person name="Venice F."/>
            <person name="Ghignone S."/>
            <person name="Salvioli di Fossalunga A."/>
            <person name="Amselem J."/>
            <person name="Novero M."/>
            <person name="Xianan X."/>
            <person name="Sedzielewska Toro K."/>
            <person name="Morin E."/>
            <person name="Lipzen A."/>
            <person name="Grigoriev I.V."/>
            <person name="Henrissat B."/>
            <person name="Martin F.M."/>
            <person name="Bonfante P."/>
        </authorList>
    </citation>
    <scope>NUCLEOTIDE SEQUENCE [LARGE SCALE GENOMIC DNA]</scope>
    <source>
        <strain evidence="1 2">BEG34</strain>
    </source>
</reference>
<dbReference type="SUPFAM" id="SSF63825">
    <property type="entry name" value="YWTD domain"/>
    <property type="match status" value="1"/>
</dbReference>
<gene>
    <name evidence="1" type="ORF">F8M41_023803</name>
</gene>
<evidence type="ECO:0000313" key="1">
    <source>
        <dbReference type="EMBL" id="KAF0479674.1"/>
    </source>
</evidence>
<dbReference type="Proteomes" id="UP000439903">
    <property type="component" value="Unassembled WGS sequence"/>
</dbReference>
<comment type="caution">
    <text evidence="1">The sequence shown here is derived from an EMBL/GenBank/DDBJ whole genome shotgun (WGS) entry which is preliminary data.</text>
</comment>
<protein>
    <submittedName>
        <fullName evidence="1">Uncharacterized protein</fullName>
    </submittedName>
</protein>
<dbReference type="EMBL" id="WTPW01000787">
    <property type="protein sequence ID" value="KAF0479674.1"/>
    <property type="molecule type" value="Genomic_DNA"/>
</dbReference>
<sequence length="266" mass="29382">MAQLLAIARHIYLIDPVTGTYKEYNNEDWSSTVSGALIPSTRKIYVSTTFNNLWELSLADNNVRKISWDGWSACNTLVAVPDDPNECTYKLFAFCHKLWLVDDPNTGHCVDFLGGYTDIWARVNAAAAVGQKIFATTSANNLWCVDIVTKETKKLGGGSDNWSNCKALANVGGRLLAFCLGLWEVNTNNGDYTPFFDKDSEEANRSWLGTKAVTVIDTCVYVVVGDQLLALDTVSKKIKEVSKDNWGSTKALFSIKQSDEPLLSTL</sequence>
<keyword evidence="2" id="KW-1185">Reference proteome</keyword>
<evidence type="ECO:0000313" key="2">
    <source>
        <dbReference type="Proteomes" id="UP000439903"/>
    </source>
</evidence>